<accession>A0A5E4N662</accession>
<comment type="similarity">
    <text evidence="3 13">Belongs to the eukaryotic PMM family.</text>
</comment>
<feature type="binding site" evidence="12">
    <location>
        <position position="15"/>
    </location>
    <ligand>
        <name>Mg(2+)</name>
        <dbReference type="ChEBI" id="CHEBI:18420"/>
        <label>1</label>
    </ligand>
</feature>
<dbReference type="InterPro" id="IPR036412">
    <property type="entry name" value="HAD-like_sf"/>
</dbReference>
<dbReference type="SFLD" id="SFLDG01143">
    <property type="entry name" value="C2.B.3:_Phosphomannomutase_Lik"/>
    <property type="match status" value="1"/>
</dbReference>
<evidence type="ECO:0000256" key="7">
    <source>
        <dbReference type="ARBA" id="ARBA00022723"/>
    </source>
</evidence>
<dbReference type="GO" id="GO:0009298">
    <property type="term" value="P:GDP-mannose biosynthetic process"/>
    <property type="evidence" value="ECO:0007669"/>
    <property type="project" value="UniProtKB-UniPathway"/>
</dbReference>
<keyword evidence="8 12" id="KW-0460">Magnesium</keyword>
<feature type="binding site" evidence="12">
    <location>
        <position position="212"/>
    </location>
    <ligand>
        <name>Mg(2+)</name>
        <dbReference type="ChEBI" id="CHEBI:18420"/>
        <label>1</label>
    </ligand>
</feature>
<evidence type="ECO:0000313" key="14">
    <source>
        <dbReference type="EMBL" id="VVC38081.1"/>
    </source>
</evidence>
<evidence type="ECO:0000313" key="15">
    <source>
        <dbReference type="Proteomes" id="UP000325440"/>
    </source>
</evidence>
<evidence type="ECO:0000256" key="6">
    <source>
        <dbReference type="ARBA" id="ARBA00022490"/>
    </source>
</evidence>
<organism evidence="14 15">
    <name type="scientific">Cinara cedri</name>
    <dbReference type="NCBI Taxonomy" id="506608"/>
    <lineage>
        <taxon>Eukaryota</taxon>
        <taxon>Metazoa</taxon>
        <taxon>Ecdysozoa</taxon>
        <taxon>Arthropoda</taxon>
        <taxon>Hexapoda</taxon>
        <taxon>Insecta</taxon>
        <taxon>Pterygota</taxon>
        <taxon>Neoptera</taxon>
        <taxon>Paraneoptera</taxon>
        <taxon>Hemiptera</taxon>
        <taxon>Sternorrhyncha</taxon>
        <taxon>Aphidomorpha</taxon>
        <taxon>Aphidoidea</taxon>
        <taxon>Aphididae</taxon>
        <taxon>Lachninae</taxon>
        <taxon>Cinara</taxon>
    </lineage>
</organism>
<gene>
    <name evidence="14" type="ORF">CINCED_3A006316</name>
</gene>
<keyword evidence="15" id="KW-1185">Reference proteome</keyword>
<feature type="binding site" evidence="11">
    <location>
        <position position="126"/>
    </location>
    <ligand>
        <name>alpha-D-mannose 1-phosphate</name>
        <dbReference type="ChEBI" id="CHEBI:58409"/>
    </ligand>
</feature>
<dbReference type="GO" id="GO:0006487">
    <property type="term" value="P:protein N-linked glycosylation"/>
    <property type="evidence" value="ECO:0007669"/>
    <property type="project" value="TreeGrafter"/>
</dbReference>
<proteinExistence type="inferred from homology"/>
<evidence type="ECO:0000256" key="13">
    <source>
        <dbReference type="RuleBase" id="RU361118"/>
    </source>
</evidence>
<comment type="pathway">
    <text evidence="2 13">Nucleotide-sugar biosynthesis; GDP-alpha-D-mannose biosynthesis; alpha-D-mannose 1-phosphate from D-fructose 6-phosphate: step 2/2.</text>
</comment>
<dbReference type="GO" id="GO:0005829">
    <property type="term" value="C:cytosol"/>
    <property type="evidence" value="ECO:0007669"/>
    <property type="project" value="TreeGrafter"/>
</dbReference>
<evidence type="ECO:0000256" key="11">
    <source>
        <dbReference type="PIRSR" id="PIRSR605002-2"/>
    </source>
</evidence>
<dbReference type="SFLD" id="SFLDG01140">
    <property type="entry name" value="C2.B:_Phosphomannomutase_and_P"/>
    <property type="match status" value="1"/>
</dbReference>
<comment type="subcellular location">
    <subcellularLocation>
        <location evidence="1 13">Cytoplasm</location>
    </subcellularLocation>
</comment>
<feature type="active site" description="Nucleophile" evidence="10">
    <location>
        <position position="13"/>
    </location>
</feature>
<keyword evidence="6 13" id="KW-0963">Cytoplasm</keyword>
<feature type="binding site" evidence="12">
    <location>
        <position position="13"/>
    </location>
    <ligand>
        <name>Mg(2+)</name>
        <dbReference type="ChEBI" id="CHEBI:18420"/>
        <label>1</label>
    </ligand>
</feature>
<keyword evidence="14" id="KW-0378">Hydrolase</keyword>
<sequence length="249" mass="28240">MDRRTRRAICLFDVDGTITESRQPIDPAVRTYLVDELKGKAAIGLVSGSDVAKITEQLGGPEHVAKFDYVFAENGLVAFKDGEEFDRRTIVDYLGEEKLQTFINYALGYMSDVRLPVKRGNFVEFRVGLINICPVGRSCSKAERDHFEQYDKVHNVRKKFIESIKENLPDIGLTYSVGGQISFDCFPVGWDKRYCLRYVEDEFKGNIHFFGDKTSAGGNDHEIFNDPRVSGHTVTDPEDTVSQLNDLFF</sequence>
<name>A0A5E4N662_9HEMI</name>
<dbReference type="SFLD" id="SFLDF00445">
    <property type="entry name" value="alpha-phosphomannomutase"/>
    <property type="match status" value="1"/>
</dbReference>
<comment type="cofactor">
    <cofactor evidence="12">
        <name>Mg(2+)</name>
        <dbReference type="ChEBI" id="CHEBI:18420"/>
    </cofactor>
</comment>
<comment type="subunit">
    <text evidence="4 13">Homodimer.</text>
</comment>
<evidence type="ECO:0000256" key="1">
    <source>
        <dbReference type="ARBA" id="ARBA00004496"/>
    </source>
</evidence>
<dbReference type="InterPro" id="IPR023214">
    <property type="entry name" value="HAD_sf"/>
</dbReference>
<evidence type="ECO:0000256" key="3">
    <source>
        <dbReference type="ARBA" id="ARBA00009736"/>
    </source>
</evidence>
<feature type="binding site" evidence="11">
    <location>
        <position position="137"/>
    </location>
    <ligand>
        <name>alpha-D-mannose 1-phosphate</name>
        <dbReference type="ChEBI" id="CHEBI:58409"/>
    </ligand>
</feature>
<comment type="catalytic activity">
    <reaction evidence="13">
        <text>alpha-D-mannose 1-phosphate = D-mannose 6-phosphate</text>
        <dbReference type="Rhea" id="RHEA:11140"/>
        <dbReference type="ChEBI" id="CHEBI:58409"/>
        <dbReference type="ChEBI" id="CHEBI:58735"/>
        <dbReference type="EC" id="5.4.2.8"/>
    </reaction>
</comment>
<dbReference type="AlphaFoldDB" id="A0A5E4N662"/>
<dbReference type="UniPathway" id="UPA00126">
    <property type="reaction ID" value="UER00424"/>
</dbReference>
<dbReference type="InterPro" id="IPR043169">
    <property type="entry name" value="PMM_cap"/>
</dbReference>
<evidence type="ECO:0000256" key="2">
    <source>
        <dbReference type="ARBA" id="ARBA00004699"/>
    </source>
</evidence>
<keyword evidence="9 13" id="KW-0413">Isomerase</keyword>
<dbReference type="InterPro" id="IPR005002">
    <property type="entry name" value="PMM"/>
</dbReference>
<dbReference type="Proteomes" id="UP000325440">
    <property type="component" value="Unassembled WGS sequence"/>
</dbReference>
<dbReference type="EMBL" id="CABPRJ010001462">
    <property type="protein sequence ID" value="VVC38081.1"/>
    <property type="molecule type" value="Genomic_DNA"/>
</dbReference>
<dbReference type="SUPFAM" id="SSF56784">
    <property type="entry name" value="HAD-like"/>
    <property type="match status" value="1"/>
</dbReference>
<dbReference type="Pfam" id="PF03332">
    <property type="entry name" value="PMM"/>
    <property type="match status" value="1"/>
</dbReference>
<feature type="binding site" evidence="11">
    <location>
        <position position="184"/>
    </location>
    <ligand>
        <name>alpha-D-mannose 1-phosphate</name>
        <dbReference type="ChEBI" id="CHEBI:58409"/>
    </ligand>
</feature>
<dbReference type="Gene3D" id="3.30.1240.20">
    <property type="match status" value="1"/>
</dbReference>
<dbReference type="Gene3D" id="3.40.50.1000">
    <property type="entry name" value="HAD superfamily/HAD-like"/>
    <property type="match status" value="1"/>
</dbReference>
<dbReference type="GO" id="GO:0004615">
    <property type="term" value="F:phosphomannomutase activity"/>
    <property type="evidence" value="ECO:0007669"/>
    <property type="project" value="UniProtKB-EC"/>
</dbReference>
<dbReference type="GO" id="GO:0006013">
    <property type="term" value="P:mannose metabolic process"/>
    <property type="evidence" value="ECO:0007669"/>
    <property type="project" value="TreeGrafter"/>
</dbReference>
<dbReference type="GO" id="GO:0016787">
    <property type="term" value="F:hydrolase activity"/>
    <property type="evidence" value="ECO:0007669"/>
    <property type="project" value="UniProtKB-KW"/>
</dbReference>
<feature type="active site" description="Proton donor/acceptor" evidence="10">
    <location>
        <position position="15"/>
    </location>
</feature>
<feature type="binding site" evidence="11">
    <location>
        <position position="144"/>
    </location>
    <ligand>
        <name>alpha-D-mannose 1-phosphate</name>
        <dbReference type="ChEBI" id="CHEBI:58409"/>
    </ligand>
</feature>
<protein>
    <recommendedName>
        <fullName evidence="5 13">Phosphomannomutase</fullName>
        <ecNumber evidence="5 13">5.4.2.8</ecNumber>
    </recommendedName>
</protein>
<dbReference type="NCBIfam" id="TIGR01484">
    <property type="entry name" value="HAD-SF-IIB"/>
    <property type="match status" value="1"/>
</dbReference>
<dbReference type="FunFam" id="3.30.1240.20:FF:000001">
    <property type="entry name" value="Phosphomannomutase"/>
    <property type="match status" value="1"/>
</dbReference>
<feature type="binding site" evidence="12">
    <location>
        <position position="226"/>
    </location>
    <ligand>
        <name>Mg(2+)</name>
        <dbReference type="ChEBI" id="CHEBI:18420"/>
        <label>1</label>
    </ligand>
</feature>
<dbReference type="GO" id="GO:0046872">
    <property type="term" value="F:metal ion binding"/>
    <property type="evidence" value="ECO:0007669"/>
    <property type="project" value="UniProtKB-KW"/>
</dbReference>
<evidence type="ECO:0000256" key="5">
    <source>
        <dbReference type="ARBA" id="ARBA00012730"/>
    </source>
</evidence>
<evidence type="ECO:0000256" key="9">
    <source>
        <dbReference type="ARBA" id="ARBA00023235"/>
    </source>
</evidence>
<comment type="function">
    <text evidence="13">Involved in the synthesis of the GDP-mannose and dolichol-phosphate-mannose required for a number of critical mannosyl transfer reactions.</text>
</comment>
<dbReference type="PANTHER" id="PTHR10466:SF0">
    <property type="entry name" value="PHOSPHOMANNOMUTASE"/>
    <property type="match status" value="1"/>
</dbReference>
<feature type="binding site" evidence="11">
    <location>
        <position position="182"/>
    </location>
    <ligand>
        <name>alpha-D-mannose 1-phosphate</name>
        <dbReference type="ChEBI" id="CHEBI:58409"/>
    </ligand>
</feature>
<keyword evidence="7 12" id="KW-0479">Metal-binding</keyword>
<dbReference type="InterPro" id="IPR006379">
    <property type="entry name" value="HAD-SF_hydro_IIB"/>
</dbReference>
<evidence type="ECO:0000256" key="12">
    <source>
        <dbReference type="PIRSR" id="PIRSR605002-3"/>
    </source>
</evidence>
<reference evidence="14 15" key="1">
    <citation type="submission" date="2019-08" db="EMBL/GenBank/DDBJ databases">
        <authorList>
            <person name="Alioto T."/>
            <person name="Alioto T."/>
            <person name="Gomez Garrido J."/>
        </authorList>
    </citation>
    <scope>NUCLEOTIDE SEQUENCE [LARGE SCALE GENOMIC DNA]</scope>
</reference>
<dbReference type="EC" id="5.4.2.8" evidence="5 13"/>
<dbReference type="PANTHER" id="PTHR10466">
    <property type="entry name" value="PHOSPHOMANNOMUTASE"/>
    <property type="match status" value="1"/>
</dbReference>
<dbReference type="CDD" id="cd02585">
    <property type="entry name" value="HAD_PMM"/>
    <property type="match status" value="1"/>
</dbReference>
<dbReference type="OrthoDB" id="10264771at2759"/>
<feature type="binding site" evidence="11">
    <location>
        <position position="22"/>
    </location>
    <ligand>
        <name>alpha-D-mannose 1-phosphate</name>
        <dbReference type="ChEBI" id="CHEBI:58409"/>
    </ligand>
</feature>
<evidence type="ECO:0000256" key="8">
    <source>
        <dbReference type="ARBA" id="ARBA00022842"/>
    </source>
</evidence>
<feature type="binding site" evidence="12">
    <location>
        <position position="224"/>
    </location>
    <ligand>
        <name>Mg(2+)</name>
        <dbReference type="ChEBI" id="CHEBI:18420"/>
        <label>1</label>
    </ligand>
</feature>
<evidence type="ECO:0000256" key="10">
    <source>
        <dbReference type="PIRSR" id="PIRSR605002-1"/>
    </source>
</evidence>
<dbReference type="SFLD" id="SFLDS00003">
    <property type="entry name" value="Haloacid_Dehalogenase"/>
    <property type="match status" value="1"/>
</dbReference>
<evidence type="ECO:0000256" key="4">
    <source>
        <dbReference type="ARBA" id="ARBA00011738"/>
    </source>
</evidence>